<protein>
    <submittedName>
        <fullName evidence="2">Uncharacterized protein</fullName>
    </submittedName>
</protein>
<feature type="region of interest" description="Disordered" evidence="1">
    <location>
        <begin position="83"/>
        <end position="117"/>
    </location>
</feature>
<evidence type="ECO:0000313" key="2">
    <source>
        <dbReference type="EMBL" id="ESL06669.1"/>
    </source>
</evidence>
<sequence length="277" mass="30269">MERGKLPTYAHSYGDGLFDARAERLFADIDKQLNRWNNKYGSKNLHAALENSRSIGRNTHAAEAAVCPNTKCKSLWRNQRAAESSSTHTNGSSNSNSSCSCGCNDSTPNSHSTEELKREVSALGARVNDLEGQLRVADSERTALLKRLEFTQQQMLKLFDAHMTLQSEWVAFRTQTLSLSPCDEAQEMIRGENSYLAAEHLTPTRYCSGDTCLGSSSVASTELVPLHAVATVPGPNVDDKALGAGLRPTAPLQKSTAQERKMVLEQLALRLYAPAPS</sequence>
<comment type="caution">
    <text evidence="2">The sequence shown here is derived from an EMBL/GenBank/DDBJ whole genome shotgun (WGS) entry which is preliminary data.</text>
</comment>
<keyword evidence="3" id="KW-1185">Reference proteome</keyword>
<dbReference type="OrthoDB" id="241459at2759"/>
<evidence type="ECO:0000313" key="3">
    <source>
        <dbReference type="Proteomes" id="UP000031737"/>
    </source>
</evidence>
<dbReference type="EMBL" id="AUPL01005654">
    <property type="protein sequence ID" value="ESL06669.1"/>
    <property type="molecule type" value="Genomic_DNA"/>
</dbReference>
<organism evidence="2 3">
    <name type="scientific">Trypanosoma rangeli SC58</name>
    <dbReference type="NCBI Taxonomy" id="429131"/>
    <lineage>
        <taxon>Eukaryota</taxon>
        <taxon>Discoba</taxon>
        <taxon>Euglenozoa</taxon>
        <taxon>Kinetoplastea</taxon>
        <taxon>Metakinetoplastina</taxon>
        <taxon>Trypanosomatida</taxon>
        <taxon>Trypanosomatidae</taxon>
        <taxon>Trypanosoma</taxon>
        <taxon>Herpetosoma</taxon>
    </lineage>
</organism>
<dbReference type="VEuPathDB" id="TriTrypDB:TRSC58_05654"/>
<proteinExistence type="predicted"/>
<feature type="compositionally biased region" description="Low complexity" evidence="1">
    <location>
        <begin position="84"/>
        <end position="107"/>
    </location>
</feature>
<dbReference type="Proteomes" id="UP000031737">
    <property type="component" value="Unassembled WGS sequence"/>
</dbReference>
<dbReference type="AlphaFoldDB" id="A0A061IVH1"/>
<evidence type="ECO:0000256" key="1">
    <source>
        <dbReference type="SAM" id="MobiDB-lite"/>
    </source>
</evidence>
<name>A0A061IVH1_TRYRA</name>
<gene>
    <name evidence="2" type="ORF">TRSC58_05654</name>
</gene>
<reference evidence="2 3" key="1">
    <citation type="submission" date="2013-07" db="EMBL/GenBank/DDBJ databases">
        <authorList>
            <person name="Stoco P.H."/>
            <person name="Wagner G."/>
            <person name="Gerber A."/>
            <person name="Zaha A."/>
            <person name="Thompson C."/>
            <person name="Bartholomeu D.C."/>
            <person name="Luckemeyer D.D."/>
            <person name="Bahia D."/>
            <person name="Loreto E."/>
            <person name="Prestes E.B."/>
            <person name="Lima F.M."/>
            <person name="Rodrigues-Luiz G."/>
            <person name="Vallejo G.A."/>
            <person name="Filho J.F."/>
            <person name="Monteiro K.M."/>
            <person name="Tyler K.M."/>
            <person name="de Almeida L.G."/>
            <person name="Ortiz M.F."/>
            <person name="Siervo M.A."/>
            <person name="de Moraes M.H."/>
            <person name="Cunha O.L."/>
            <person name="Mendonca-Neto R."/>
            <person name="Silva R."/>
            <person name="Teixeira S.M."/>
            <person name="Murta S.M."/>
            <person name="Sincero T.C."/>
            <person name="Mendes T.A."/>
            <person name="Urmenyi T.P."/>
            <person name="Silva V.G."/>
            <person name="da Rocha W.D."/>
            <person name="Andersson B."/>
            <person name="Romanha A.J."/>
            <person name="Steindel M."/>
            <person name="de Vasconcelos A.T."/>
            <person name="Grisard E.C."/>
        </authorList>
    </citation>
    <scope>NUCLEOTIDE SEQUENCE [LARGE SCALE GENOMIC DNA]</scope>
    <source>
        <strain evidence="2 3">SC58</strain>
    </source>
</reference>
<accession>A0A061IVH1</accession>